<dbReference type="EMBL" id="JH597964">
    <property type="status" value="NOT_ANNOTATED_CDS"/>
    <property type="molecule type" value="Genomic_DNA"/>
</dbReference>
<dbReference type="AlphaFoldDB" id="M4BV32"/>
<evidence type="ECO:0000313" key="1">
    <source>
        <dbReference type="EnsemblProtists" id="HpaP810372"/>
    </source>
</evidence>
<reference evidence="1" key="2">
    <citation type="submission" date="2015-06" db="UniProtKB">
        <authorList>
            <consortium name="EnsemblProtists"/>
        </authorList>
    </citation>
    <scope>IDENTIFICATION</scope>
    <source>
        <strain evidence="1">Emoy2</strain>
    </source>
</reference>
<organism evidence="1 2">
    <name type="scientific">Hyaloperonospora arabidopsidis (strain Emoy2)</name>
    <name type="common">Downy mildew agent</name>
    <name type="synonym">Peronospora arabidopsidis</name>
    <dbReference type="NCBI Taxonomy" id="559515"/>
    <lineage>
        <taxon>Eukaryota</taxon>
        <taxon>Sar</taxon>
        <taxon>Stramenopiles</taxon>
        <taxon>Oomycota</taxon>
        <taxon>Peronosporomycetes</taxon>
        <taxon>Peronosporales</taxon>
        <taxon>Peronosporaceae</taxon>
        <taxon>Hyaloperonospora</taxon>
    </lineage>
</organism>
<dbReference type="Proteomes" id="UP000011713">
    <property type="component" value="Unassembled WGS sequence"/>
</dbReference>
<dbReference type="VEuPathDB" id="FungiDB:HpaG810372"/>
<sequence length="98" mass="11261">MQHSFKVKDVSKVYYRYKSVNIFSSPFDLSDTCLSKTSLVVRKLKSLYIHLDLSLTKSVRLETLLINTRLVNKLRDSTSLEVFLLQRNKGSPATSVIH</sequence>
<dbReference type="HOGENOM" id="CLU_2338029_0_0_1"/>
<proteinExistence type="predicted"/>
<dbReference type="EnsemblProtists" id="HpaT810372">
    <property type="protein sequence ID" value="HpaP810372"/>
    <property type="gene ID" value="HpaG810372"/>
</dbReference>
<accession>M4BV32</accession>
<protein>
    <submittedName>
        <fullName evidence="1">Uncharacterized protein</fullName>
    </submittedName>
</protein>
<keyword evidence="2" id="KW-1185">Reference proteome</keyword>
<dbReference type="InParanoid" id="M4BV32"/>
<name>M4BV32_HYAAE</name>
<reference evidence="2" key="1">
    <citation type="journal article" date="2010" name="Science">
        <title>Signatures of adaptation to obligate biotrophy in the Hyaloperonospora arabidopsidis genome.</title>
        <authorList>
            <person name="Baxter L."/>
            <person name="Tripathy S."/>
            <person name="Ishaque N."/>
            <person name="Boot N."/>
            <person name="Cabral A."/>
            <person name="Kemen E."/>
            <person name="Thines M."/>
            <person name="Ah-Fong A."/>
            <person name="Anderson R."/>
            <person name="Badejoko W."/>
            <person name="Bittner-Eddy P."/>
            <person name="Boore J.L."/>
            <person name="Chibucos M.C."/>
            <person name="Coates M."/>
            <person name="Dehal P."/>
            <person name="Delehaunty K."/>
            <person name="Dong S."/>
            <person name="Downton P."/>
            <person name="Dumas B."/>
            <person name="Fabro G."/>
            <person name="Fronick C."/>
            <person name="Fuerstenberg S.I."/>
            <person name="Fulton L."/>
            <person name="Gaulin E."/>
            <person name="Govers F."/>
            <person name="Hughes L."/>
            <person name="Humphray S."/>
            <person name="Jiang R.H."/>
            <person name="Judelson H."/>
            <person name="Kamoun S."/>
            <person name="Kyung K."/>
            <person name="Meijer H."/>
            <person name="Minx P."/>
            <person name="Morris P."/>
            <person name="Nelson J."/>
            <person name="Phuntumart V."/>
            <person name="Qutob D."/>
            <person name="Rehmany A."/>
            <person name="Rougon-Cardoso A."/>
            <person name="Ryden P."/>
            <person name="Torto-Alalibo T."/>
            <person name="Studholme D."/>
            <person name="Wang Y."/>
            <person name="Win J."/>
            <person name="Wood J."/>
            <person name="Clifton S.W."/>
            <person name="Rogers J."/>
            <person name="Van den Ackerveken G."/>
            <person name="Jones J.D."/>
            <person name="McDowell J.M."/>
            <person name="Beynon J."/>
            <person name="Tyler B.M."/>
        </authorList>
    </citation>
    <scope>NUCLEOTIDE SEQUENCE [LARGE SCALE GENOMIC DNA]</scope>
    <source>
        <strain evidence="2">Emoy2</strain>
    </source>
</reference>
<evidence type="ECO:0000313" key="2">
    <source>
        <dbReference type="Proteomes" id="UP000011713"/>
    </source>
</evidence>